<keyword evidence="1" id="KW-0812">Transmembrane</keyword>
<evidence type="ECO:0000313" key="3">
    <source>
        <dbReference type="Proteomes" id="UP000256269"/>
    </source>
</evidence>
<feature type="transmembrane region" description="Helical" evidence="1">
    <location>
        <begin position="24"/>
        <end position="43"/>
    </location>
</feature>
<evidence type="ECO:0000256" key="1">
    <source>
        <dbReference type="SAM" id="Phobius"/>
    </source>
</evidence>
<dbReference type="PANTHER" id="PTHR48098:SF6">
    <property type="entry name" value="FERRI-BACILLIBACTIN ESTERASE BESA"/>
    <property type="match status" value="1"/>
</dbReference>
<dbReference type="Proteomes" id="UP000256269">
    <property type="component" value="Unassembled WGS sequence"/>
</dbReference>
<accession>A0A3E0HEV5</accession>
<dbReference type="InterPro" id="IPR000801">
    <property type="entry name" value="Esterase-like"/>
</dbReference>
<dbReference type="PANTHER" id="PTHR48098">
    <property type="entry name" value="ENTEROCHELIN ESTERASE-RELATED"/>
    <property type="match status" value="1"/>
</dbReference>
<keyword evidence="3" id="KW-1185">Reference proteome</keyword>
<organism evidence="2 3">
    <name type="scientific">Kutzneria buriramensis</name>
    <dbReference type="NCBI Taxonomy" id="1045776"/>
    <lineage>
        <taxon>Bacteria</taxon>
        <taxon>Bacillati</taxon>
        <taxon>Actinomycetota</taxon>
        <taxon>Actinomycetes</taxon>
        <taxon>Pseudonocardiales</taxon>
        <taxon>Pseudonocardiaceae</taxon>
        <taxon>Kutzneria</taxon>
    </lineage>
</organism>
<reference evidence="2 3" key="1">
    <citation type="submission" date="2018-08" db="EMBL/GenBank/DDBJ databases">
        <title>Genomic Encyclopedia of Archaeal and Bacterial Type Strains, Phase II (KMG-II): from individual species to whole genera.</title>
        <authorList>
            <person name="Goeker M."/>
        </authorList>
    </citation>
    <scope>NUCLEOTIDE SEQUENCE [LARGE SCALE GENOMIC DNA]</scope>
    <source>
        <strain evidence="2 3">DSM 45791</strain>
    </source>
</reference>
<sequence>MDSPTVPDEVADHARATGPLESPWIWIILTALALTALVLTIVFRRRKARRRIGIALTLCLALLAGVTGLNSYVGYVRTRHDFALLLQRGGWPFDSLGRSIDGGQVDPQRVAIDTAPSDPNAPTVDRFDLPDPGNGVPAGRTFVLLPPGYAHETRRYPVVYLVHGYPYGGPEDWLAAGDAAGTLRLLNQYKSVGPMIVVSVDLTAGNPGKSWDGLDIPNGPRLETYLAHTVVTAVDHRYRTVSDRGHRALGGMSGGAFAALNIGLHHLDAFGALLITLPYDTLDGNEPLLGGDRKLVSANTPRNYIPTMPFPQPVSVMLTAGSGAPTDCASADRVAAALRARGQRVVVRVEHGFNHTWHTARATLPYLLAFADGVFGR</sequence>
<dbReference type="EMBL" id="QUNO01000009">
    <property type="protein sequence ID" value="REH43772.1"/>
    <property type="molecule type" value="Genomic_DNA"/>
</dbReference>
<feature type="transmembrane region" description="Helical" evidence="1">
    <location>
        <begin position="55"/>
        <end position="75"/>
    </location>
</feature>
<dbReference type="RefSeq" id="WP_116177195.1">
    <property type="nucleotide sequence ID" value="NZ_CP144375.1"/>
</dbReference>
<keyword evidence="1" id="KW-0472">Membrane</keyword>
<comment type="caution">
    <text evidence="2">The sequence shown here is derived from an EMBL/GenBank/DDBJ whole genome shotgun (WGS) entry which is preliminary data.</text>
</comment>
<evidence type="ECO:0000313" key="2">
    <source>
        <dbReference type="EMBL" id="REH43772.1"/>
    </source>
</evidence>
<dbReference type="SUPFAM" id="SSF53474">
    <property type="entry name" value="alpha/beta-Hydrolases"/>
    <property type="match status" value="1"/>
</dbReference>
<keyword evidence="1" id="KW-1133">Transmembrane helix</keyword>
<dbReference type="Pfam" id="PF00756">
    <property type="entry name" value="Esterase"/>
    <property type="match status" value="1"/>
</dbReference>
<proteinExistence type="predicted"/>
<dbReference type="InterPro" id="IPR050583">
    <property type="entry name" value="Mycobacterial_A85_antigen"/>
</dbReference>
<dbReference type="InterPro" id="IPR029058">
    <property type="entry name" value="AB_hydrolase_fold"/>
</dbReference>
<dbReference type="Gene3D" id="3.40.50.1820">
    <property type="entry name" value="alpha/beta hydrolase"/>
    <property type="match status" value="1"/>
</dbReference>
<name>A0A3E0HEV5_9PSEU</name>
<dbReference type="OrthoDB" id="184858at2"/>
<dbReference type="AlphaFoldDB" id="A0A3E0HEV5"/>
<protein>
    <submittedName>
        <fullName evidence="2">Enterochelin esterase-like enzyme</fullName>
    </submittedName>
</protein>
<gene>
    <name evidence="2" type="ORF">BCF44_109315</name>
</gene>